<reference evidence="3 4" key="1">
    <citation type="submission" date="2019-09" db="EMBL/GenBank/DDBJ databases">
        <title>Whole genome sequencing of Microbacterium maritypicum.</title>
        <authorList>
            <person name="Lenchi N."/>
        </authorList>
    </citation>
    <scope>NUCLEOTIDE SEQUENCE [LARGE SCALE GENOMIC DNA]</scope>
    <source>
        <strain evidence="3 4">DSM 12512</strain>
    </source>
</reference>
<keyword evidence="2" id="KW-0812">Transmembrane</keyword>
<evidence type="ECO:0000256" key="1">
    <source>
        <dbReference type="SAM" id="MobiDB-lite"/>
    </source>
</evidence>
<dbReference type="Proteomes" id="UP000436027">
    <property type="component" value="Unassembled WGS sequence"/>
</dbReference>
<name>A0AAD3X3U4_MICMQ</name>
<evidence type="ECO:0008006" key="5">
    <source>
        <dbReference type="Google" id="ProtNLM"/>
    </source>
</evidence>
<feature type="region of interest" description="Disordered" evidence="1">
    <location>
        <begin position="1"/>
        <end position="31"/>
    </location>
</feature>
<feature type="transmembrane region" description="Helical" evidence="2">
    <location>
        <begin position="95"/>
        <end position="115"/>
    </location>
</feature>
<sequence>MTLPDGVPAGRKAVGDPAAEDQEATADAVEAEQETDVTLARLLICLESAAYWYDKMPAYADAERRAGNRWAIWAGALAALTGLAIWPLITEQAPPLVAGIVVSGVAFASAICALVSKVNRYTEMAERGQELAGLYGQSLGLLMDLTTAGGVIKQPKAHAAVVLFQQTKIRKDKLYRNPPRGEGETSKVTDFVSRLRTARKMVEIARQQGAGQQGDPAGPSGVS</sequence>
<evidence type="ECO:0000313" key="4">
    <source>
        <dbReference type="Proteomes" id="UP000436027"/>
    </source>
</evidence>
<dbReference type="RefSeq" id="WP_151485647.1">
    <property type="nucleotide sequence ID" value="NZ_BAAAIN010000002.1"/>
</dbReference>
<feature type="transmembrane region" description="Helical" evidence="2">
    <location>
        <begin position="70"/>
        <end position="89"/>
    </location>
</feature>
<keyword evidence="2" id="KW-0472">Membrane</keyword>
<comment type="caution">
    <text evidence="3">The sequence shown here is derived from an EMBL/GenBank/DDBJ whole genome shotgun (WGS) entry which is preliminary data.</text>
</comment>
<protein>
    <recommendedName>
        <fullName evidence="5">SMODS and SLOG-associating 2TM effector domain-containing protein</fullName>
    </recommendedName>
</protein>
<organism evidence="3 4">
    <name type="scientific">Microbacterium maritypicum</name>
    <name type="common">Microbacterium liquefaciens</name>
    <dbReference type="NCBI Taxonomy" id="33918"/>
    <lineage>
        <taxon>Bacteria</taxon>
        <taxon>Bacillati</taxon>
        <taxon>Actinomycetota</taxon>
        <taxon>Actinomycetes</taxon>
        <taxon>Micrococcales</taxon>
        <taxon>Microbacteriaceae</taxon>
        <taxon>Microbacterium</taxon>
    </lineage>
</organism>
<feature type="compositionally biased region" description="Acidic residues" evidence="1">
    <location>
        <begin position="18"/>
        <end position="31"/>
    </location>
</feature>
<accession>A0AAD3X3U4</accession>
<dbReference type="AlphaFoldDB" id="A0AAD3X3U4"/>
<keyword evidence="2" id="KW-1133">Transmembrane helix</keyword>
<gene>
    <name evidence="3" type="ORF">F6W70_00680</name>
</gene>
<evidence type="ECO:0000313" key="3">
    <source>
        <dbReference type="EMBL" id="KAB1886015.1"/>
    </source>
</evidence>
<evidence type="ECO:0000256" key="2">
    <source>
        <dbReference type="SAM" id="Phobius"/>
    </source>
</evidence>
<proteinExistence type="predicted"/>
<dbReference type="EMBL" id="WAAQ01000001">
    <property type="protein sequence ID" value="KAB1886015.1"/>
    <property type="molecule type" value="Genomic_DNA"/>
</dbReference>